<evidence type="ECO:0000313" key="2">
    <source>
        <dbReference type="EMBL" id="KVX00149.1"/>
    </source>
</evidence>
<evidence type="ECO:0000313" key="3">
    <source>
        <dbReference type="Proteomes" id="UP000055702"/>
    </source>
</evidence>
<keyword evidence="1" id="KW-0812">Transmembrane</keyword>
<dbReference type="EMBL" id="LRDC01000071">
    <property type="protein sequence ID" value="KVX00149.1"/>
    <property type="molecule type" value="Genomic_DNA"/>
</dbReference>
<keyword evidence="1" id="KW-0472">Membrane</keyword>
<sequence>MTRKGLWAINIVILLCLLASIGAIYSLTSKAPSFMLSCSSELFNHEVDAADSNHYLLVDLVSKDGLAQINYRYYDLDGNSAGTLAMTGKVNKIDAKRQMYDISVTTKQEYLGGSNLDTPAHYEYLSYVSGINLNKSGMHSLSLQVLERDEAKDYAVVLFQPSNTVCGCRLVH</sequence>
<accession>A0A106BWX6</accession>
<name>A0A106BWX6_SHEFR</name>
<dbReference type="RefSeq" id="WP_059747844.1">
    <property type="nucleotide sequence ID" value="NZ_JBOZOX010000037.1"/>
</dbReference>
<proteinExistence type="predicted"/>
<dbReference type="Proteomes" id="UP000055702">
    <property type="component" value="Unassembled WGS sequence"/>
</dbReference>
<feature type="transmembrane region" description="Helical" evidence="1">
    <location>
        <begin position="6"/>
        <end position="27"/>
    </location>
</feature>
<evidence type="ECO:0000256" key="1">
    <source>
        <dbReference type="SAM" id="Phobius"/>
    </source>
</evidence>
<reference evidence="2 3" key="1">
    <citation type="submission" date="2016-01" db="EMBL/GenBank/DDBJ databases">
        <title>Draft genome of the antarctic isolate Shewanella frigidimarina Ag06-30.</title>
        <authorList>
            <person name="Parmeciano Di Noto G."/>
            <person name="Vazquez S."/>
            <person name="Mac Cormack W."/>
            <person name="Iriarte A."/>
            <person name="Quiroga C."/>
        </authorList>
    </citation>
    <scope>NUCLEOTIDE SEQUENCE [LARGE SCALE GENOMIC DNA]</scope>
    <source>
        <strain evidence="2 3">Ag06-30</strain>
    </source>
</reference>
<gene>
    <name evidence="2" type="ORF">AWJ07_10055</name>
</gene>
<dbReference type="AlphaFoldDB" id="A0A106BWX6"/>
<protein>
    <submittedName>
        <fullName evidence="2">Uncharacterized protein</fullName>
    </submittedName>
</protein>
<organism evidence="2">
    <name type="scientific">Shewanella frigidimarina</name>
    <dbReference type="NCBI Taxonomy" id="56812"/>
    <lineage>
        <taxon>Bacteria</taxon>
        <taxon>Pseudomonadati</taxon>
        <taxon>Pseudomonadota</taxon>
        <taxon>Gammaproteobacteria</taxon>
        <taxon>Alteromonadales</taxon>
        <taxon>Shewanellaceae</taxon>
        <taxon>Shewanella</taxon>
    </lineage>
</organism>
<keyword evidence="1" id="KW-1133">Transmembrane helix</keyword>
<comment type="caution">
    <text evidence="2">The sequence shown here is derived from an EMBL/GenBank/DDBJ whole genome shotgun (WGS) entry which is preliminary data.</text>
</comment>